<evidence type="ECO:0000313" key="6">
    <source>
        <dbReference type="Proteomes" id="UP000566819"/>
    </source>
</evidence>
<protein>
    <recommendedName>
        <fullName evidence="4">Solute-binding protein family 5 domain-containing protein</fullName>
    </recommendedName>
</protein>
<dbReference type="Gene3D" id="3.10.105.10">
    <property type="entry name" value="Dipeptide-binding Protein, Domain 3"/>
    <property type="match status" value="1"/>
</dbReference>
<feature type="domain" description="Solute-binding protein family 5" evidence="4">
    <location>
        <begin position="48"/>
        <end position="357"/>
    </location>
</feature>
<evidence type="ECO:0000313" key="5">
    <source>
        <dbReference type="EMBL" id="KAF4635407.1"/>
    </source>
</evidence>
<dbReference type="GO" id="GO:0043190">
    <property type="term" value="C:ATP-binding cassette (ABC) transporter complex"/>
    <property type="evidence" value="ECO:0007669"/>
    <property type="project" value="InterPro"/>
</dbReference>
<dbReference type="Gene3D" id="3.90.76.10">
    <property type="entry name" value="Dipeptide-binding Protein, Domain 1"/>
    <property type="match status" value="1"/>
</dbReference>
<keyword evidence="3" id="KW-0732">Signal</keyword>
<keyword evidence="2" id="KW-0813">Transport</keyword>
<reference evidence="5 6" key="1">
    <citation type="submission" date="2020-03" db="EMBL/GenBank/DDBJ databases">
        <title>Draft Genome Sequence of Cudoniella acicularis.</title>
        <authorList>
            <person name="Buettner E."/>
            <person name="Kellner H."/>
        </authorList>
    </citation>
    <scope>NUCLEOTIDE SEQUENCE [LARGE SCALE GENOMIC DNA]</scope>
    <source>
        <strain evidence="5 6">DSM 108380</strain>
    </source>
</reference>
<evidence type="ECO:0000256" key="2">
    <source>
        <dbReference type="ARBA" id="ARBA00022448"/>
    </source>
</evidence>
<evidence type="ECO:0000256" key="3">
    <source>
        <dbReference type="ARBA" id="ARBA00022729"/>
    </source>
</evidence>
<comment type="caution">
    <text evidence="5">The sequence shown here is derived from an EMBL/GenBank/DDBJ whole genome shotgun (WGS) entry which is preliminary data.</text>
</comment>
<dbReference type="Pfam" id="PF00496">
    <property type="entry name" value="SBP_bac_5"/>
    <property type="match status" value="1"/>
</dbReference>
<organism evidence="5 6">
    <name type="scientific">Cudoniella acicularis</name>
    <dbReference type="NCBI Taxonomy" id="354080"/>
    <lineage>
        <taxon>Eukaryota</taxon>
        <taxon>Fungi</taxon>
        <taxon>Dikarya</taxon>
        <taxon>Ascomycota</taxon>
        <taxon>Pezizomycotina</taxon>
        <taxon>Leotiomycetes</taxon>
        <taxon>Helotiales</taxon>
        <taxon>Tricladiaceae</taxon>
        <taxon>Cudoniella</taxon>
    </lineage>
</organism>
<dbReference type="InterPro" id="IPR039424">
    <property type="entry name" value="SBP_5"/>
</dbReference>
<dbReference type="InterPro" id="IPR030678">
    <property type="entry name" value="Peptide/Ni-bd"/>
</dbReference>
<dbReference type="OrthoDB" id="3472756at2759"/>
<dbReference type="PIRSF" id="PIRSF002741">
    <property type="entry name" value="MppA"/>
    <property type="match status" value="1"/>
</dbReference>
<dbReference type="GO" id="GO:0015833">
    <property type="term" value="P:peptide transport"/>
    <property type="evidence" value="ECO:0007669"/>
    <property type="project" value="TreeGrafter"/>
</dbReference>
<comment type="similarity">
    <text evidence="1">Belongs to the bacterial solute-binding protein 5 family.</text>
</comment>
<dbReference type="AlphaFoldDB" id="A0A8H4RVU4"/>
<dbReference type="GO" id="GO:0042597">
    <property type="term" value="C:periplasmic space"/>
    <property type="evidence" value="ECO:0007669"/>
    <property type="project" value="UniProtKB-ARBA"/>
</dbReference>
<dbReference type="InterPro" id="IPR000914">
    <property type="entry name" value="SBP_5_dom"/>
</dbReference>
<evidence type="ECO:0000259" key="4">
    <source>
        <dbReference type="Pfam" id="PF00496"/>
    </source>
</evidence>
<dbReference type="PANTHER" id="PTHR30290">
    <property type="entry name" value="PERIPLASMIC BINDING COMPONENT OF ABC TRANSPORTER"/>
    <property type="match status" value="1"/>
</dbReference>
<proteinExistence type="inferred from homology"/>
<dbReference type="PANTHER" id="PTHR30290:SF9">
    <property type="entry name" value="OLIGOPEPTIDE-BINDING PROTEIN APPA"/>
    <property type="match status" value="1"/>
</dbReference>
<name>A0A8H4RVU4_9HELO</name>
<evidence type="ECO:0000256" key="1">
    <source>
        <dbReference type="ARBA" id="ARBA00005695"/>
    </source>
</evidence>
<dbReference type="GO" id="GO:1904680">
    <property type="term" value="F:peptide transmembrane transporter activity"/>
    <property type="evidence" value="ECO:0007669"/>
    <property type="project" value="TreeGrafter"/>
</dbReference>
<dbReference type="SUPFAM" id="SSF53850">
    <property type="entry name" value="Periplasmic binding protein-like II"/>
    <property type="match status" value="1"/>
</dbReference>
<sequence length="470" mass="53139">MATDTLRISLEKVDFRQPTQVTDDTSVLTLKNWVFEPLLKWQAGGLAHPGLFDRWEHSSDGRVWRFHIREAAVFHDGEACVASHITDFISAILESRDTFGMRWSYHRYLARTRFTAEDDRTVKVENLEPVADILDVFTEFYICRVTADGKPILGTGRYRVVEFDKEEGRAVLEYAKPKERKGPSPRRIVATAEPSAEKRLSQLLQGNVDAALNLERVEEKLHFGPNFQWGRATNTLSIIYYLNCLEGIFTNSEARLAVNHAVDTAALARDVFHDLAVPATTVVSPFHLGAQEAALEPIPYDVEEARRLLEGLDTSTPIILRTPTYMPERAEAITRFIAASLEGIGLQVAVEVEVDRPAYARQVGLDKKIGDLALFDSSPHSTYRVLDDKISSTTRAVWWQGYQDAEVDRLIEVANHAVEDEDRQDAYRRAVERLRQNPPWLYLVHPVEVFAARLDVPGLSLNCKGVLDIE</sequence>
<keyword evidence="6" id="KW-1185">Reference proteome</keyword>
<dbReference type="Proteomes" id="UP000566819">
    <property type="component" value="Unassembled WGS sequence"/>
</dbReference>
<dbReference type="Gene3D" id="3.40.190.10">
    <property type="entry name" value="Periplasmic binding protein-like II"/>
    <property type="match status" value="1"/>
</dbReference>
<dbReference type="EMBL" id="JAAMPI010000121">
    <property type="protein sequence ID" value="KAF4635407.1"/>
    <property type="molecule type" value="Genomic_DNA"/>
</dbReference>
<accession>A0A8H4RVU4</accession>
<gene>
    <name evidence="5" type="ORF">G7Y89_g2696</name>
</gene>